<keyword evidence="5 6" id="KW-0224">Dipeptidase</keyword>
<dbReference type="PANTHER" id="PTHR12994">
    <property type="entry name" value="SECERNIN"/>
    <property type="match status" value="1"/>
</dbReference>
<keyword evidence="4 6" id="KW-0378">Hydrolase</keyword>
<proteinExistence type="inferred from homology"/>
<comment type="similarity">
    <text evidence="2 6">Belongs to the peptidase C69 family.</text>
</comment>
<evidence type="ECO:0000313" key="8">
    <source>
        <dbReference type="Proteomes" id="UP000249910"/>
    </source>
</evidence>
<dbReference type="Proteomes" id="UP000249910">
    <property type="component" value="Chromosome"/>
</dbReference>
<dbReference type="RefSeq" id="WP_088773386.1">
    <property type="nucleotide sequence ID" value="NZ_CP022132.1"/>
</dbReference>
<dbReference type="Pfam" id="PF03577">
    <property type="entry name" value="Peptidase_C69"/>
    <property type="match status" value="1"/>
</dbReference>
<keyword evidence="8" id="KW-1185">Reference proteome</keyword>
<evidence type="ECO:0000256" key="1">
    <source>
        <dbReference type="ARBA" id="ARBA00001670"/>
    </source>
</evidence>
<name>A0ABN5B490_9GAMM</name>
<dbReference type="EC" id="3.4.-.-" evidence="6"/>
<sequence length="468" mass="53423">MGKFSCTTIIVGNKASNNGSIILARNDDGGLGNNASRFIYHSPMRYGYLYQNIMDLNNKFKYQLPNKLLGYSGLPAWQSHNKSFEEAGFNDVGVGMSATETIFSNNKVLENDPYLKDGVSEEAIITIILPQIKTAKEGVKCLGNIIENYGSAEGFGVGFADKYEAWYLENAGGHNWVALRIPNDKYFISANQSRIGIINFKDKKNILMSKNLINFARDSELYKSGDFNFREIYSKDDLSDRDYNYPRVKYLQNVFTSSEKNKSYYKNSLPTFLMPEKKISITDIEKGLQSHFEGTLLNTYQFPSKIRPISVYRTKQSHILCLRKNLPISIANIKYLSLGMGALSIYMPFYYGAKIPSAYQIGDNNADDFSAYWIFRKLQMIGMLNFTEYAPIIKHGYSALNTQIKDKQIVFEKKYLEIYQIFPEKAQKLLDDFTSYAVASIFTLTKTLTNELITIESNRINTENFFSE</sequence>
<comment type="catalytic activity">
    <reaction evidence="1">
        <text>an L-aminoacyl-L-amino acid + H2O = 2 an L-alpha-amino acid</text>
        <dbReference type="Rhea" id="RHEA:48940"/>
        <dbReference type="ChEBI" id="CHEBI:15377"/>
        <dbReference type="ChEBI" id="CHEBI:59869"/>
        <dbReference type="ChEBI" id="CHEBI:77460"/>
        <dbReference type="EC" id="3.4.13.19"/>
    </reaction>
</comment>
<dbReference type="Gene3D" id="3.60.60.10">
    <property type="entry name" value="Penicillin V Acylase, Chain A"/>
    <property type="match status" value="1"/>
</dbReference>
<gene>
    <name evidence="7" type="ORF">CDV26_11595</name>
</gene>
<evidence type="ECO:0000256" key="3">
    <source>
        <dbReference type="ARBA" id="ARBA00022670"/>
    </source>
</evidence>
<dbReference type="EMBL" id="CP022132">
    <property type="protein sequence ID" value="ASG68935.1"/>
    <property type="molecule type" value="Genomic_DNA"/>
</dbReference>
<dbReference type="PANTHER" id="PTHR12994:SF17">
    <property type="entry name" value="LD30995P"/>
    <property type="match status" value="1"/>
</dbReference>
<evidence type="ECO:0000256" key="5">
    <source>
        <dbReference type="ARBA" id="ARBA00022997"/>
    </source>
</evidence>
<evidence type="ECO:0000256" key="2">
    <source>
        <dbReference type="ARBA" id="ARBA00007225"/>
    </source>
</evidence>
<reference evidence="7 8" key="1">
    <citation type="submission" date="2017-06" db="EMBL/GenBank/DDBJ databases">
        <title>Complete genome of Francisella halioticida.</title>
        <authorList>
            <person name="Sjodin A."/>
        </authorList>
    </citation>
    <scope>NUCLEOTIDE SEQUENCE [LARGE SCALE GENOMIC DNA]</scope>
    <source>
        <strain evidence="7 8">DSM 23729</strain>
    </source>
</reference>
<evidence type="ECO:0000313" key="7">
    <source>
        <dbReference type="EMBL" id="ASG68935.1"/>
    </source>
</evidence>
<keyword evidence="3 6" id="KW-0645">Protease</keyword>
<protein>
    <recommendedName>
        <fullName evidence="6">Dipeptidase</fullName>
        <ecNumber evidence="6">3.4.-.-</ecNumber>
    </recommendedName>
</protein>
<accession>A0ABN5B490</accession>
<dbReference type="InterPro" id="IPR005322">
    <property type="entry name" value="Peptidase_C69"/>
</dbReference>
<evidence type="ECO:0000256" key="4">
    <source>
        <dbReference type="ARBA" id="ARBA00022801"/>
    </source>
</evidence>
<dbReference type="NCBIfam" id="NF033678">
    <property type="entry name" value="C69_fam_dipept"/>
    <property type="match status" value="1"/>
</dbReference>
<organism evidence="7 8">
    <name type="scientific">Francisella halioticida</name>
    <dbReference type="NCBI Taxonomy" id="549298"/>
    <lineage>
        <taxon>Bacteria</taxon>
        <taxon>Pseudomonadati</taxon>
        <taxon>Pseudomonadota</taxon>
        <taxon>Gammaproteobacteria</taxon>
        <taxon>Thiotrichales</taxon>
        <taxon>Francisellaceae</taxon>
        <taxon>Francisella</taxon>
    </lineage>
</organism>
<evidence type="ECO:0000256" key="6">
    <source>
        <dbReference type="RuleBase" id="RU364089"/>
    </source>
</evidence>
<dbReference type="InterPro" id="IPR047804">
    <property type="entry name" value="C69_dipept_A-like"/>
</dbReference>